<dbReference type="InterPro" id="IPR029033">
    <property type="entry name" value="His_PPase_superfam"/>
</dbReference>
<dbReference type="PANTHER" id="PTHR48100">
    <property type="entry name" value="BROAD-SPECIFICITY PHOSPHATASE YOR283W-RELATED"/>
    <property type="match status" value="1"/>
</dbReference>
<accession>A0A268HIB9</accession>
<dbReference type="GO" id="GO:0005737">
    <property type="term" value="C:cytoplasm"/>
    <property type="evidence" value="ECO:0007669"/>
    <property type="project" value="TreeGrafter"/>
</dbReference>
<evidence type="ECO:0000313" key="2">
    <source>
        <dbReference type="Proteomes" id="UP000216475"/>
    </source>
</evidence>
<dbReference type="GO" id="GO:0016791">
    <property type="term" value="F:phosphatase activity"/>
    <property type="evidence" value="ECO:0007669"/>
    <property type="project" value="TreeGrafter"/>
</dbReference>
<sequence>MLTTLYLVRHAHTIYTPDERNRTLSEKGYSDAKIVQKLLATEQVDSYISSPYRRAWETIVSDASTAMLDERLRERQIAADPVDDFQEAMDRLWSYEEYQFPGGESNKAARKRGLDALQDILTAYPGKRVAIGTHGNLMVLTMGHYDNQFDYAFWKQLPMPAIWKLTFDGQQYIQAEPLSIQK</sequence>
<comment type="caution">
    <text evidence="1">The sequence shown here is derived from an EMBL/GenBank/DDBJ whole genome shotgun (WGS) entry which is preliminary data.</text>
</comment>
<dbReference type="Proteomes" id="UP000216475">
    <property type="component" value="Unassembled WGS sequence"/>
</dbReference>
<dbReference type="AlphaFoldDB" id="A0A268HIB9"/>
<dbReference type="InterPro" id="IPR013078">
    <property type="entry name" value="His_Pase_superF_clade-1"/>
</dbReference>
<dbReference type="Gene3D" id="3.40.50.1240">
    <property type="entry name" value="Phosphoglycerate mutase-like"/>
    <property type="match status" value="1"/>
</dbReference>
<dbReference type="CDD" id="cd07067">
    <property type="entry name" value="HP_PGM_like"/>
    <property type="match status" value="1"/>
</dbReference>
<evidence type="ECO:0008006" key="3">
    <source>
        <dbReference type="Google" id="ProtNLM"/>
    </source>
</evidence>
<dbReference type="RefSeq" id="WP_095268222.1">
    <property type="nucleotide sequence ID" value="NZ_NPBH01000002.1"/>
</dbReference>
<proteinExistence type="predicted"/>
<dbReference type="SUPFAM" id="SSF53254">
    <property type="entry name" value="Phosphoglycerate mutase-like"/>
    <property type="match status" value="1"/>
</dbReference>
<dbReference type="Pfam" id="PF00300">
    <property type="entry name" value="His_Phos_1"/>
    <property type="match status" value="1"/>
</dbReference>
<evidence type="ECO:0000313" key="1">
    <source>
        <dbReference type="EMBL" id="PAE09609.1"/>
    </source>
</evidence>
<dbReference type="EMBL" id="NPBH01000002">
    <property type="protein sequence ID" value="PAE09609.1"/>
    <property type="molecule type" value="Genomic_DNA"/>
</dbReference>
<protein>
    <recommendedName>
        <fullName evidence="3">Histidine phosphatase family protein</fullName>
    </recommendedName>
</protein>
<organism evidence="1 2">
    <name type="scientific">Terribacillus saccharophilus</name>
    <dbReference type="NCBI Taxonomy" id="361277"/>
    <lineage>
        <taxon>Bacteria</taxon>
        <taxon>Bacillati</taxon>
        <taxon>Bacillota</taxon>
        <taxon>Bacilli</taxon>
        <taxon>Bacillales</taxon>
        <taxon>Bacillaceae</taxon>
        <taxon>Terribacillus</taxon>
    </lineage>
</organism>
<dbReference type="SMART" id="SM00855">
    <property type="entry name" value="PGAM"/>
    <property type="match status" value="1"/>
</dbReference>
<dbReference type="PANTHER" id="PTHR48100:SF59">
    <property type="entry name" value="ADENOSYLCOBALAMIN_ALPHA-RIBAZOLE PHOSPHATASE"/>
    <property type="match status" value="1"/>
</dbReference>
<name>A0A268HIB9_9BACI</name>
<dbReference type="InterPro" id="IPR050275">
    <property type="entry name" value="PGM_Phosphatase"/>
</dbReference>
<gene>
    <name evidence="1" type="ORF">CHI12_00080</name>
</gene>
<reference evidence="1 2" key="1">
    <citation type="submission" date="2017-07" db="EMBL/GenBank/DDBJ databases">
        <title>Isolation and whole genome analysis of endospore-forming bacteria from heroin.</title>
        <authorList>
            <person name="Kalinowski J."/>
            <person name="Ahrens B."/>
            <person name="Al-Dilaimi A."/>
            <person name="Winkler A."/>
            <person name="Wibberg D."/>
            <person name="Schleenbecker U."/>
            <person name="Ruckert C."/>
            <person name="Wolfel R."/>
            <person name="Grass G."/>
        </authorList>
    </citation>
    <scope>NUCLEOTIDE SEQUENCE [LARGE SCALE GENOMIC DNA]</scope>
    <source>
        <strain evidence="1 2">7509</strain>
    </source>
</reference>